<name>A0A380ZG82_BARDO</name>
<dbReference type="AlphaFoldDB" id="A0A380ZG82"/>
<dbReference type="Pfam" id="PF02974">
    <property type="entry name" value="Inh"/>
    <property type="match status" value="1"/>
</dbReference>
<feature type="domain" description="Alkaline proteinase inhibitor/ Outer membrane lipoprotein Omp19" evidence="3">
    <location>
        <begin position="156"/>
        <end position="245"/>
    </location>
</feature>
<evidence type="ECO:0000259" key="3">
    <source>
        <dbReference type="Pfam" id="PF02974"/>
    </source>
</evidence>
<dbReference type="SUPFAM" id="SSF50882">
    <property type="entry name" value="beta-Barrel protease inhibitors"/>
    <property type="match status" value="1"/>
</dbReference>
<evidence type="ECO:0000313" key="5">
    <source>
        <dbReference type="Proteomes" id="UP000254950"/>
    </source>
</evidence>
<keyword evidence="2" id="KW-0812">Transmembrane</keyword>
<dbReference type="STRING" id="33044.GCA_900005695_00941"/>
<proteinExistence type="predicted"/>
<dbReference type="Proteomes" id="UP000254950">
    <property type="component" value="Unassembled WGS sequence"/>
</dbReference>
<keyword evidence="2" id="KW-0472">Membrane</keyword>
<evidence type="ECO:0000256" key="1">
    <source>
        <dbReference type="ARBA" id="ARBA00022729"/>
    </source>
</evidence>
<keyword evidence="2" id="KW-1133">Transmembrane helix</keyword>
<keyword evidence="1" id="KW-0732">Signal</keyword>
<protein>
    <submittedName>
        <fullName evidence="4">Protease inhibitor Inh</fullName>
    </submittedName>
</protein>
<accession>A0A380ZG82</accession>
<evidence type="ECO:0000256" key="2">
    <source>
        <dbReference type="SAM" id="Phobius"/>
    </source>
</evidence>
<dbReference type="InterPro" id="IPR021140">
    <property type="entry name" value="Inh/Omp19"/>
</dbReference>
<organism evidence="4 5">
    <name type="scientific">Bartonella doshiae</name>
    <dbReference type="NCBI Taxonomy" id="33044"/>
    <lineage>
        <taxon>Bacteria</taxon>
        <taxon>Pseudomonadati</taxon>
        <taxon>Pseudomonadota</taxon>
        <taxon>Alphaproteobacteria</taxon>
        <taxon>Hyphomicrobiales</taxon>
        <taxon>Bartonellaceae</taxon>
        <taxon>Bartonella</taxon>
    </lineage>
</organism>
<feature type="transmembrane region" description="Helical" evidence="2">
    <location>
        <begin position="21"/>
        <end position="39"/>
    </location>
</feature>
<reference evidence="4 5" key="1">
    <citation type="submission" date="2018-06" db="EMBL/GenBank/DDBJ databases">
        <authorList>
            <consortium name="Pathogen Informatics"/>
            <person name="Doyle S."/>
        </authorList>
    </citation>
    <scope>NUCLEOTIDE SEQUENCE [LARGE SCALE GENOMIC DNA]</scope>
    <source>
        <strain evidence="4 5">NCTC12862</strain>
    </source>
</reference>
<dbReference type="InterPro" id="IPR016085">
    <property type="entry name" value="Protease_inh_B-barrel_dom"/>
</dbReference>
<dbReference type="EMBL" id="UFTF01000001">
    <property type="protein sequence ID" value="SUV45963.1"/>
    <property type="molecule type" value="Genomic_DNA"/>
</dbReference>
<gene>
    <name evidence="4" type="ORF">NCTC12862_01492</name>
</gene>
<sequence length="245" mass="27441">MAENLINFQSLMHIKLETKLLLLKISNFYSVFLNLLIYLCNMSYSKDSLILERIYSLLSWGKNIDMIFSRISFFVVIPVMALLAGCSTLLFEGNSESNTLGVVYPVQQILAPETMSDLSISHSLAHEDNSMYEKGDSHSDERMTSFELPSNAIDLSSATVAGVWNFSVGDKVCRIATPQTKFGQGYRASPLHCPGIVSQVSSWAVKGKRLYFYNNSGRVIVVLYSSNIDRFEGRTLNDHPVVLSR</sequence>
<evidence type="ECO:0000313" key="4">
    <source>
        <dbReference type="EMBL" id="SUV45963.1"/>
    </source>
</evidence>
<feature type="transmembrane region" description="Helical" evidence="2">
    <location>
        <begin position="67"/>
        <end position="91"/>
    </location>
</feature>
<dbReference type="GO" id="GO:0004866">
    <property type="term" value="F:endopeptidase inhibitor activity"/>
    <property type="evidence" value="ECO:0007669"/>
    <property type="project" value="InterPro"/>
</dbReference>